<dbReference type="Proteomes" id="UP000028826">
    <property type="component" value="Unassembled WGS sequence"/>
</dbReference>
<proteinExistence type="predicted"/>
<name>A0A086Y2N7_9RHOB</name>
<organism evidence="1 2">
    <name type="scientific">Haematobacter massiliensis</name>
    <dbReference type="NCBI Taxonomy" id="195105"/>
    <lineage>
        <taxon>Bacteria</taxon>
        <taxon>Pseudomonadati</taxon>
        <taxon>Pseudomonadota</taxon>
        <taxon>Alphaproteobacteria</taxon>
        <taxon>Rhodobacterales</taxon>
        <taxon>Paracoccaceae</taxon>
        <taxon>Haematobacter</taxon>
    </lineage>
</organism>
<reference evidence="1 2" key="1">
    <citation type="submission" date="2014-03" db="EMBL/GenBank/DDBJ databases">
        <title>Genome of Haematobacter massiliensis CCUG 47968.</title>
        <authorList>
            <person name="Wang D."/>
            <person name="Wang G."/>
        </authorList>
    </citation>
    <scope>NUCLEOTIDE SEQUENCE [LARGE SCALE GENOMIC DNA]</scope>
    <source>
        <strain evidence="1 2">CCUG 47968</strain>
    </source>
</reference>
<dbReference type="eggNOG" id="COG3358">
    <property type="taxonomic scope" value="Bacteria"/>
</dbReference>
<dbReference type="InterPro" id="IPR012467">
    <property type="entry name" value="DUF1684"/>
</dbReference>
<dbReference type="PANTHER" id="PTHR41913:SF1">
    <property type="entry name" value="DUF1684 DOMAIN-CONTAINING PROTEIN"/>
    <property type="match status" value="1"/>
</dbReference>
<dbReference type="STRING" id="195105.CN97_17470"/>
<evidence type="ECO:0000313" key="2">
    <source>
        <dbReference type="Proteomes" id="UP000028826"/>
    </source>
</evidence>
<evidence type="ECO:0000313" key="1">
    <source>
        <dbReference type="EMBL" id="KFI28537.1"/>
    </source>
</evidence>
<protein>
    <submittedName>
        <fullName evidence="1">Uncharacterized protein</fullName>
    </submittedName>
</protein>
<dbReference type="Pfam" id="PF07920">
    <property type="entry name" value="DUF1684"/>
    <property type="match status" value="1"/>
</dbReference>
<dbReference type="AlphaFoldDB" id="A0A086Y2N7"/>
<dbReference type="RefSeq" id="WP_035711412.1">
    <property type="nucleotide sequence ID" value="NZ_CAMIFG010000005.1"/>
</dbReference>
<dbReference type="EMBL" id="JGYG01000007">
    <property type="protein sequence ID" value="KFI28537.1"/>
    <property type="molecule type" value="Genomic_DNA"/>
</dbReference>
<keyword evidence="2" id="KW-1185">Reference proteome</keyword>
<accession>A0A086Y2N7</accession>
<dbReference type="OrthoDB" id="5493262at2"/>
<dbReference type="PANTHER" id="PTHR41913">
    <property type="entry name" value="DUF1684 DOMAIN-CONTAINING PROTEIN"/>
    <property type="match status" value="1"/>
</dbReference>
<sequence length="259" mass="28085">MTDDAYRAEIDAWRSQRLAALTAPDGWLNLTDRVEISPGTYQVGSGPENDVHLSVGPSRLGELVLAADGTGTFDEGTGAHAFVAAGDNPPRLEAGGLLLEVTEIEGQHALRVRQIDAPSRLAFAGIESFPLDPAWRVEAEWRALSEPERLGIDTVKGIRTSVSITHEARFTHDGAEVLLLPTHWKGGKPMFVIRDRTSGPETYGAARFLIGDVRGDRVVLDFNKAFNPPCAFTDFAVCPLPSAQNVLPFPIRAGEKKPH</sequence>
<comment type="caution">
    <text evidence="1">The sequence shown here is derived from an EMBL/GenBank/DDBJ whole genome shotgun (WGS) entry which is preliminary data.</text>
</comment>
<gene>
    <name evidence="1" type="ORF">CN97_17470</name>
</gene>